<evidence type="ECO:0000256" key="1">
    <source>
        <dbReference type="ARBA" id="ARBA00023015"/>
    </source>
</evidence>
<feature type="domain" description="HTH tetR-type" evidence="6">
    <location>
        <begin position="6"/>
        <end position="66"/>
    </location>
</feature>
<dbReference type="EMBL" id="LQQA01000029">
    <property type="protein sequence ID" value="ORX12386.1"/>
    <property type="molecule type" value="Genomic_DNA"/>
</dbReference>
<feature type="DNA-binding region" description="H-T-H motif" evidence="4">
    <location>
        <begin position="29"/>
        <end position="48"/>
    </location>
</feature>
<dbReference type="PANTHER" id="PTHR30055">
    <property type="entry name" value="HTH-TYPE TRANSCRIPTIONAL REGULATOR RUTR"/>
    <property type="match status" value="1"/>
</dbReference>
<dbReference type="Gene3D" id="1.10.357.10">
    <property type="entry name" value="Tetracycline Repressor, domain 2"/>
    <property type="match status" value="1"/>
</dbReference>
<evidence type="ECO:0000313" key="7">
    <source>
        <dbReference type="EMBL" id="ORX12386.1"/>
    </source>
</evidence>
<feature type="region of interest" description="Disordered" evidence="5">
    <location>
        <begin position="190"/>
        <end position="225"/>
    </location>
</feature>
<sequence length="225" mass="24662">MEHKDAARRQDILRAATKLFAEQGYRETNLNQIAVELGFRRQAVYHYFPAKDEILYELIAQAGEAMISTSQPIFDADLEPDAALTEIVRNHVRVVLAQPDTFRVQFAELNKLSGDRAETLRKGMSAYVHRIADVIEAGQRAGAFVPAHPMMHALLLVGMCNGTTQWYEGALSRTSIDEVADQAARIAISGLTGSESAAPTPATAKPPKSAKTTSKTPTTARRQRA</sequence>
<evidence type="ECO:0000256" key="2">
    <source>
        <dbReference type="ARBA" id="ARBA00023125"/>
    </source>
</evidence>
<dbReference type="PROSITE" id="PS50977">
    <property type="entry name" value="HTH_TETR_2"/>
    <property type="match status" value="1"/>
</dbReference>
<dbReference type="AlphaFoldDB" id="A0A1X2F1X7"/>
<dbReference type="GO" id="GO:0003700">
    <property type="term" value="F:DNA-binding transcription factor activity"/>
    <property type="evidence" value="ECO:0007669"/>
    <property type="project" value="TreeGrafter"/>
</dbReference>
<dbReference type="InterPro" id="IPR036271">
    <property type="entry name" value="Tet_transcr_reg_TetR-rel_C_sf"/>
</dbReference>
<comment type="caution">
    <text evidence="7">The sequence shown here is derived from an EMBL/GenBank/DDBJ whole genome shotgun (WGS) entry which is preliminary data.</text>
</comment>
<gene>
    <name evidence="7" type="ORF">AWC31_30815</name>
</gene>
<evidence type="ECO:0000259" key="6">
    <source>
        <dbReference type="PROSITE" id="PS50977"/>
    </source>
</evidence>
<dbReference type="SUPFAM" id="SSF46689">
    <property type="entry name" value="Homeodomain-like"/>
    <property type="match status" value="1"/>
</dbReference>
<dbReference type="PRINTS" id="PR00455">
    <property type="entry name" value="HTHTETR"/>
</dbReference>
<name>A0A1X2F1X7_9MYCO</name>
<dbReference type="InterPro" id="IPR009057">
    <property type="entry name" value="Homeodomain-like_sf"/>
</dbReference>
<organism evidence="7 8">
    <name type="scientific">Mycolicibacterium wolinskyi</name>
    <dbReference type="NCBI Taxonomy" id="59750"/>
    <lineage>
        <taxon>Bacteria</taxon>
        <taxon>Bacillati</taxon>
        <taxon>Actinomycetota</taxon>
        <taxon>Actinomycetes</taxon>
        <taxon>Mycobacteriales</taxon>
        <taxon>Mycobacteriaceae</taxon>
        <taxon>Mycolicibacterium</taxon>
    </lineage>
</organism>
<keyword evidence="1" id="KW-0805">Transcription regulation</keyword>
<feature type="compositionally biased region" description="Low complexity" evidence="5">
    <location>
        <begin position="196"/>
        <end position="225"/>
    </location>
</feature>
<dbReference type="Pfam" id="PF17932">
    <property type="entry name" value="TetR_C_24"/>
    <property type="match status" value="1"/>
</dbReference>
<evidence type="ECO:0000313" key="8">
    <source>
        <dbReference type="Proteomes" id="UP000193964"/>
    </source>
</evidence>
<accession>A0A1X2F1X7</accession>
<keyword evidence="3" id="KW-0804">Transcription</keyword>
<reference evidence="7 8" key="1">
    <citation type="submission" date="2016-01" db="EMBL/GenBank/DDBJ databases">
        <title>The new phylogeny of the genus Mycobacterium.</title>
        <authorList>
            <person name="Tarcisio F."/>
            <person name="Conor M."/>
            <person name="Antonella G."/>
            <person name="Elisabetta G."/>
            <person name="Giulia F.S."/>
            <person name="Sara T."/>
            <person name="Anna F."/>
            <person name="Clotilde B."/>
            <person name="Roberto B."/>
            <person name="Veronica D.S."/>
            <person name="Fabio R."/>
            <person name="Monica P."/>
            <person name="Olivier J."/>
            <person name="Enrico T."/>
            <person name="Nicola S."/>
        </authorList>
    </citation>
    <scope>NUCLEOTIDE SEQUENCE [LARGE SCALE GENOMIC DNA]</scope>
    <source>
        <strain evidence="7 8">ATCC 700010</strain>
    </source>
</reference>
<dbReference type="SUPFAM" id="SSF48498">
    <property type="entry name" value="Tetracyclin repressor-like, C-terminal domain"/>
    <property type="match status" value="1"/>
</dbReference>
<keyword evidence="2 4" id="KW-0238">DNA-binding</keyword>
<dbReference type="Gene3D" id="1.10.10.60">
    <property type="entry name" value="Homeodomain-like"/>
    <property type="match status" value="1"/>
</dbReference>
<dbReference type="Proteomes" id="UP000193964">
    <property type="component" value="Unassembled WGS sequence"/>
</dbReference>
<dbReference type="Pfam" id="PF00440">
    <property type="entry name" value="TetR_N"/>
    <property type="match status" value="1"/>
</dbReference>
<evidence type="ECO:0000256" key="3">
    <source>
        <dbReference type="ARBA" id="ARBA00023163"/>
    </source>
</evidence>
<dbReference type="InterPro" id="IPR041490">
    <property type="entry name" value="KstR2_TetR_C"/>
</dbReference>
<proteinExistence type="predicted"/>
<evidence type="ECO:0000256" key="5">
    <source>
        <dbReference type="SAM" id="MobiDB-lite"/>
    </source>
</evidence>
<dbReference type="GO" id="GO:0000976">
    <property type="term" value="F:transcription cis-regulatory region binding"/>
    <property type="evidence" value="ECO:0007669"/>
    <property type="project" value="TreeGrafter"/>
</dbReference>
<dbReference type="InterPro" id="IPR001647">
    <property type="entry name" value="HTH_TetR"/>
</dbReference>
<dbReference type="InterPro" id="IPR050109">
    <property type="entry name" value="HTH-type_TetR-like_transc_reg"/>
</dbReference>
<dbReference type="PANTHER" id="PTHR30055:SF234">
    <property type="entry name" value="HTH-TYPE TRANSCRIPTIONAL REGULATOR BETI"/>
    <property type="match status" value="1"/>
</dbReference>
<protein>
    <recommendedName>
        <fullName evidence="6">HTH tetR-type domain-containing protein</fullName>
    </recommendedName>
</protein>
<evidence type="ECO:0000256" key="4">
    <source>
        <dbReference type="PROSITE-ProRule" id="PRU00335"/>
    </source>
</evidence>